<evidence type="ECO:0000256" key="1">
    <source>
        <dbReference type="SAM" id="Coils"/>
    </source>
</evidence>
<evidence type="ECO:0000313" key="3">
    <source>
        <dbReference type="Proteomes" id="UP000197619"/>
    </source>
</evidence>
<organism evidence="2 3">
    <name type="scientific">Lonchura striata</name>
    <name type="common">white-rumped munia</name>
    <dbReference type="NCBI Taxonomy" id="40157"/>
    <lineage>
        <taxon>Eukaryota</taxon>
        <taxon>Metazoa</taxon>
        <taxon>Chordata</taxon>
        <taxon>Craniata</taxon>
        <taxon>Vertebrata</taxon>
        <taxon>Euteleostomi</taxon>
        <taxon>Archelosauria</taxon>
        <taxon>Archosauria</taxon>
        <taxon>Dinosauria</taxon>
        <taxon>Saurischia</taxon>
        <taxon>Theropoda</taxon>
        <taxon>Coelurosauria</taxon>
        <taxon>Aves</taxon>
        <taxon>Neognathae</taxon>
        <taxon>Neoaves</taxon>
        <taxon>Telluraves</taxon>
        <taxon>Australaves</taxon>
        <taxon>Passeriformes</taxon>
        <taxon>Passeroidea</taxon>
        <taxon>Estrildidae</taxon>
        <taxon>Estrildinae</taxon>
        <taxon>Lonchura</taxon>
    </lineage>
</organism>
<dbReference type="InterPro" id="IPR038820">
    <property type="entry name" value="CCDC171"/>
</dbReference>
<sequence length="85" mass="10197">MDTVEDLRRKLHRLEKRNLELHSQHNKEMSHCEKEIMKLKLELERGEVLHQRLESEMSFAKKQAHMQMSSAENKLWDAKSTVLEL</sequence>
<evidence type="ECO:0000313" key="2">
    <source>
        <dbReference type="EMBL" id="OWK54523.1"/>
    </source>
</evidence>
<keyword evidence="1" id="KW-0175">Coiled coil</keyword>
<comment type="caution">
    <text evidence="2">The sequence shown here is derived from an EMBL/GenBank/DDBJ whole genome shotgun (WGS) entry which is preliminary data.</text>
</comment>
<dbReference type="AlphaFoldDB" id="A0A218UL98"/>
<name>A0A218UL98_9PASE</name>
<dbReference type="PANTHER" id="PTHR47899:SF1">
    <property type="entry name" value="COILED-COIL DOMAIN-CONTAINING PROTEIN 171"/>
    <property type="match status" value="1"/>
</dbReference>
<feature type="coiled-coil region" evidence="1">
    <location>
        <begin position="4"/>
        <end position="63"/>
    </location>
</feature>
<protein>
    <submittedName>
        <fullName evidence="2">Coiled-coil domain-containing protein 171</fullName>
    </submittedName>
</protein>
<keyword evidence="3" id="KW-1185">Reference proteome</keyword>
<dbReference type="Proteomes" id="UP000197619">
    <property type="component" value="Unassembled WGS sequence"/>
</dbReference>
<reference evidence="2 3" key="1">
    <citation type="submission" date="2017-05" db="EMBL/GenBank/DDBJ databases">
        <title>Genome of assembly of the Bengalese finch, Lonchura striata domestica.</title>
        <authorList>
            <person name="Colquitt B.M."/>
            <person name="Brainard M.S."/>
        </authorList>
    </citation>
    <scope>NUCLEOTIDE SEQUENCE [LARGE SCALE GENOMIC DNA]</scope>
    <source>
        <strain evidence="2">White83orange57</strain>
    </source>
</reference>
<proteinExistence type="predicted"/>
<dbReference type="PANTHER" id="PTHR47899">
    <property type="entry name" value="COILED-COIL DOMAIN-CONTAINING PROTEIN 171"/>
    <property type="match status" value="1"/>
</dbReference>
<gene>
    <name evidence="2" type="primary">CCDC171_2</name>
    <name evidence="2" type="ORF">RLOC_00008195</name>
</gene>
<feature type="non-terminal residue" evidence="2">
    <location>
        <position position="85"/>
    </location>
</feature>
<accession>A0A218UL98</accession>
<dbReference type="EMBL" id="MUZQ01000237">
    <property type="protein sequence ID" value="OWK54523.1"/>
    <property type="molecule type" value="Genomic_DNA"/>
</dbReference>